<dbReference type="PANTHER" id="PTHR30481">
    <property type="entry name" value="DNA ADENINE METHYLASE"/>
    <property type="match status" value="1"/>
</dbReference>
<dbReference type="InterPro" id="IPR012263">
    <property type="entry name" value="M_m6A_EcoRV"/>
</dbReference>
<feature type="binding site" evidence="7">
    <location>
        <position position="17"/>
    </location>
    <ligand>
        <name>S-adenosyl-L-methionine</name>
        <dbReference type="ChEBI" id="CHEBI:59789"/>
    </ligand>
</feature>
<dbReference type="InterPro" id="IPR029063">
    <property type="entry name" value="SAM-dependent_MTases_sf"/>
</dbReference>
<dbReference type="InterPro" id="IPR012327">
    <property type="entry name" value="MeTrfase_D12"/>
</dbReference>
<evidence type="ECO:0000313" key="9">
    <source>
        <dbReference type="EMBL" id="OZG56511.1"/>
    </source>
</evidence>
<dbReference type="OrthoDB" id="9805629at2"/>
<feature type="binding site" evidence="7">
    <location>
        <position position="193"/>
    </location>
    <ligand>
        <name>S-adenosyl-L-methionine</name>
        <dbReference type="ChEBI" id="CHEBI:59789"/>
    </ligand>
</feature>
<dbReference type="Gene3D" id="3.40.50.150">
    <property type="entry name" value="Vaccinia Virus protein VP39"/>
    <property type="match status" value="1"/>
</dbReference>
<comment type="catalytic activity">
    <reaction evidence="6 8">
        <text>a 2'-deoxyadenosine in DNA + S-adenosyl-L-methionine = an N(6)-methyl-2'-deoxyadenosine in DNA + S-adenosyl-L-homocysteine + H(+)</text>
        <dbReference type="Rhea" id="RHEA:15197"/>
        <dbReference type="Rhea" id="RHEA-COMP:12418"/>
        <dbReference type="Rhea" id="RHEA-COMP:12419"/>
        <dbReference type="ChEBI" id="CHEBI:15378"/>
        <dbReference type="ChEBI" id="CHEBI:57856"/>
        <dbReference type="ChEBI" id="CHEBI:59789"/>
        <dbReference type="ChEBI" id="CHEBI:90615"/>
        <dbReference type="ChEBI" id="CHEBI:90616"/>
        <dbReference type="EC" id="2.1.1.72"/>
    </reaction>
</comment>
<dbReference type="InterPro" id="IPR023095">
    <property type="entry name" value="Ade_MeTrfase_dom_2"/>
</dbReference>
<protein>
    <recommendedName>
        <fullName evidence="2 8">Site-specific DNA-methyltransferase (adenine-specific)</fullName>
        <ecNumber evidence="2 8">2.1.1.72</ecNumber>
    </recommendedName>
</protein>
<dbReference type="GO" id="GO:0009307">
    <property type="term" value="P:DNA restriction-modification system"/>
    <property type="evidence" value="ECO:0007669"/>
    <property type="project" value="InterPro"/>
</dbReference>
<feature type="binding site" evidence="7">
    <location>
        <position position="13"/>
    </location>
    <ligand>
        <name>S-adenosyl-L-methionine</name>
        <dbReference type="ChEBI" id="CHEBI:59789"/>
    </ligand>
</feature>
<dbReference type="GO" id="GO:0006298">
    <property type="term" value="P:mismatch repair"/>
    <property type="evidence" value="ECO:0007669"/>
    <property type="project" value="TreeGrafter"/>
</dbReference>
<dbReference type="RefSeq" id="WP_094690023.1">
    <property type="nucleotide sequence ID" value="NZ_JACBYZ010000001.1"/>
</dbReference>
<accession>A0A261FBI0</accession>
<evidence type="ECO:0000256" key="5">
    <source>
        <dbReference type="ARBA" id="ARBA00022691"/>
    </source>
</evidence>
<feature type="binding site" evidence="7">
    <location>
        <position position="58"/>
    </location>
    <ligand>
        <name>S-adenosyl-L-methionine</name>
        <dbReference type="ChEBI" id="CHEBI:59789"/>
    </ligand>
</feature>
<keyword evidence="4 8" id="KW-0808">Transferase</keyword>
<dbReference type="NCBIfam" id="TIGR00571">
    <property type="entry name" value="dam"/>
    <property type="match status" value="1"/>
</dbReference>
<evidence type="ECO:0000256" key="1">
    <source>
        <dbReference type="ARBA" id="ARBA00006594"/>
    </source>
</evidence>
<name>A0A261FBI0_9BIFI</name>
<dbReference type="EC" id="2.1.1.72" evidence="2 8"/>
<dbReference type="Proteomes" id="UP000228976">
    <property type="component" value="Unassembled WGS sequence"/>
</dbReference>
<comment type="caution">
    <text evidence="9">The sequence shown here is derived from an EMBL/GenBank/DDBJ whole genome shotgun (WGS) entry which is preliminary data.</text>
</comment>
<sequence length="280" mass="32154">MKKNKLAKPILKWVGGKRQLLDEIEQRLPKDISYYVEPFVGGGAVLFDKQPQHARINDYNKELINVYMVVRDNPDELITELAVHEEKNEQLGSEWFYHVRGLDREPGFDKLSSVEKAARIIYLNKTCFNGLFRVNSAGQLNVPYGRYKHPNIVNKVGIRALHQYFTEADIDMRQGDFAESLKDLPKGAFVYLDPPYMPITATSAFTGYTQDGFGYDEQVRLRDECIKLREQGIHFLQSNSDCEEIHKLYKDFTIEIVTAKRSINSRGDRRGAVTEVLISG</sequence>
<dbReference type="EMBL" id="MWWU01000002">
    <property type="protein sequence ID" value="OZG56511.1"/>
    <property type="molecule type" value="Genomic_DNA"/>
</dbReference>
<dbReference type="Gene3D" id="1.10.1020.10">
    <property type="entry name" value="Adenine-specific Methyltransferase, Domain 2"/>
    <property type="match status" value="1"/>
</dbReference>
<dbReference type="GO" id="GO:0043565">
    <property type="term" value="F:sequence-specific DNA binding"/>
    <property type="evidence" value="ECO:0007669"/>
    <property type="project" value="TreeGrafter"/>
</dbReference>
<evidence type="ECO:0000256" key="3">
    <source>
        <dbReference type="ARBA" id="ARBA00022603"/>
    </source>
</evidence>
<comment type="similarity">
    <text evidence="1 8">Belongs to the N(4)/N(6)-methyltransferase family.</text>
</comment>
<gene>
    <name evidence="9" type="ORF">AEAE_0999</name>
</gene>
<keyword evidence="5 8" id="KW-0949">S-adenosyl-L-methionine</keyword>
<dbReference type="GO" id="GO:1904047">
    <property type="term" value="F:S-adenosyl-L-methionine binding"/>
    <property type="evidence" value="ECO:0007669"/>
    <property type="project" value="TreeGrafter"/>
</dbReference>
<dbReference type="PIRSF" id="PIRSF000398">
    <property type="entry name" value="M_m6A_EcoRV"/>
    <property type="match status" value="1"/>
</dbReference>
<dbReference type="GO" id="GO:0009007">
    <property type="term" value="F:site-specific DNA-methyltransferase (adenine-specific) activity"/>
    <property type="evidence" value="ECO:0007669"/>
    <property type="project" value="UniProtKB-UniRule"/>
</dbReference>
<dbReference type="InterPro" id="IPR002052">
    <property type="entry name" value="DNA_methylase_N6_adenine_CS"/>
</dbReference>
<keyword evidence="3 8" id="KW-0489">Methyltransferase</keyword>
<dbReference type="SUPFAM" id="SSF53335">
    <property type="entry name" value="S-adenosyl-L-methionine-dependent methyltransferases"/>
    <property type="match status" value="1"/>
</dbReference>
<dbReference type="Pfam" id="PF02086">
    <property type="entry name" value="MethyltransfD12"/>
    <property type="match status" value="1"/>
</dbReference>
<proteinExistence type="inferred from homology"/>
<dbReference type="PANTHER" id="PTHR30481:SF3">
    <property type="entry name" value="DNA ADENINE METHYLASE"/>
    <property type="match status" value="1"/>
</dbReference>
<dbReference type="GO" id="GO:0032259">
    <property type="term" value="P:methylation"/>
    <property type="evidence" value="ECO:0007669"/>
    <property type="project" value="UniProtKB-KW"/>
</dbReference>
<evidence type="ECO:0000256" key="6">
    <source>
        <dbReference type="ARBA" id="ARBA00047942"/>
    </source>
</evidence>
<dbReference type="PRINTS" id="PR00505">
    <property type="entry name" value="D12N6MTFRASE"/>
</dbReference>
<keyword evidence="10" id="KW-1185">Reference proteome</keyword>
<reference evidence="9 10" key="1">
    <citation type="journal article" date="2017" name="BMC Genomics">
        <title>Comparative genomic and phylogenomic analyses of the Bifidobacteriaceae family.</title>
        <authorList>
            <person name="Lugli G.A."/>
            <person name="Milani C."/>
            <person name="Turroni F."/>
            <person name="Duranti S."/>
            <person name="Mancabelli L."/>
            <person name="Mangifesta M."/>
            <person name="Ferrario C."/>
            <person name="Modesto M."/>
            <person name="Mattarelli P."/>
            <person name="Jiri K."/>
            <person name="van Sinderen D."/>
            <person name="Ventura M."/>
        </authorList>
    </citation>
    <scope>NUCLEOTIDE SEQUENCE [LARGE SCALE GENOMIC DNA]</scope>
    <source>
        <strain evidence="9 10">LMG 21773</strain>
    </source>
</reference>
<evidence type="ECO:0000313" key="10">
    <source>
        <dbReference type="Proteomes" id="UP000228976"/>
    </source>
</evidence>
<evidence type="ECO:0000256" key="2">
    <source>
        <dbReference type="ARBA" id="ARBA00011900"/>
    </source>
</evidence>
<evidence type="ECO:0000256" key="7">
    <source>
        <dbReference type="PIRSR" id="PIRSR000398-1"/>
    </source>
</evidence>
<dbReference type="PROSITE" id="PS00092">
    <property type="entry name" value="N6_MTASE"/>
    <property type="match status" value="1"/>
</dbReference>
<organism evidence="9 10">
    <name type="scientific">Aeriscardovia aeriphila</name>
    <dbReference type="NCBI Taxonomy" id="218139"/>
    <lineage>
        <taxon>Bacteria</taxon>
        <taxon>Bacillati</taxon>
        <taxon>Actinomycetota</taxon>
        <taxon>Actinomycetes</taxon>
        <taxon>Bifidobacteriales</taxon>
        <taxon>Bifidobacteriaceae</taxon>
        <taxon>Aeriscardovia</taxon>
    </lineage>
</organism>
<evidence type="ECO:0000256" key="4">
    <source>
        <dbReference type="ARBA" id="ARBA00022679"/>
    </source>
</evidence>
<evidence type="ECO:0000256" key="8">
    <source>
        <dbReference type="RuleBase" id="RU361257"/>
    </source>
</evidence>
<dbReference type="AlphaFoldDB" id="A0A261FBI0"/>